<dbReference type="EMBL" id="MU274901">
    <property type="protein sequence ID" value="KAI0093535.1"/>
    <property type="molecule type" value="Genomic_DNA"/>
</dbReference>
<proteinExistence type="predicted"/>
<reference evidence="1" key="1">
    <citation type="journal article" date="2021" name="Environ. Microbiol.">
        <title>Gene family expansions and transcriptome signatures uncover fungal adaptations to wood decay.</title>
        <authorList>
            <person name="Hage H."/>
            <person name="Miyauchi S."/>
            <person name="Viragh M."/>
            <person name="Drula E."/>
            <person name="Min B."/>
            <person name="Chaduli D."/>
            <person name="Navarro D."/>
            <person name="Favel A."/>
            <person name="Norest M."/>
            <person name="Lesage-Meessen L."/>
            <person name="Balint B."/>
            <person name="Merenyi Z."/>
            <person name="de Eugenio L."/>
            <person name="Morin E."/>
            <person name="Martinez A.T."/>
            <person name="Baldrian P."/>
            <person name="Stursova M."/>
            <person name="Martinez M.J."/>
            <person name="Novotny C."/>
            <person name="Magnuson J.K."/>
            <person name="Spatafora J.W."/>
            <person name="Maurice S."/>
            <person name="Pangilinan J."/>
            <person name="Andreopoulos W."/>
            <person name="LaButti K."/>
            <person name="Hundley H."/>
            <person name="Na H."/>
            <person name="Kuo A."/>
            <person name="Barry K."/>
            <person name="Lipzen A."/>
            <person name="Henrissat B."/>
            <person name="Riley R."/>
            <person name="Ahrendt S."/>
            <person name="Nagy L.G."/>
            <person name="Grigoriev I.V."/>
            <person name="Martin F."/>
            <person name="Rosso M.N."/>
        </authorList>
    </citation>
    <scope>NUCLEOTIDE SEQUENCE</scope>
    <source>
        <strain evidence="1">CBS 384.51</strain>
    </source>
</reference>
<accession>A0ACB8UIK4</accession>
<protein>
    <submittedName>
        <fullName evidence="1">Uncharacterized protein</fullName>
    </submittedName>
</protein>
<evidence type="ECO:0000313" key="1">
    <source>
        <dbReference type="EMBL" id="KAI0093535.1"/>
    </source>
</evidence>
<name>A0ACB8UIK4_9APHY</name>
<evidence type="ECO:0000313" key="2">
    <source>
        <dbReference type="Proteomes" id="UP001055072"/>
    </source>
</evidence>
<keyword evidence="2" id="KW-1185">Reference proteome</keyword>
<dbReference type="Proteomes" id="UP001055072">
    <property type="component" value="Unassembled WGS sequence"/>
</dbReference>
<organism evidence="1 2">
    <name type="scientific">Irpex rosettiformis</name>
    <dbReference type="NCBI Taxonomy" id="378272"/>
    <lineage>
        <taxon>Eukaryota</taxon>
        <taxon>Fungi</taxon>
        <taxon>Dikarya</taxon>
        <taxon>Basidiomycota</taxon>
        <taxon>Agaricomycotina</taxon>
        <taxon>Agaricomycetes</taxon>
        <taxon>Polyporales</taxon>
        <taxon>Irpicaceae</taxon>
        <taxon>Irpex</taxon>
    </lineage>
</organism>
<comment type="caution">
    <text evidence="1">The sequence shown here is derived from an EMBL/GenBank/DDBJ whole genome shotgun (WGS) entry which is preliminary data.</text>
</comment>
<gene>
    <name evidence="1" type="ORF">BDY19DRAFT_257110</name>
</gene>
<sequence length="190" mass="22495">MPVQRTRPLQDYPQFSVYHYEGRREYRVENWRLARDGSRRIIKSYGWTWFDLAVPVLVAVLWPKLTTRTHYIVLLISLACYIYTKCTQILWESVHAVPYMGIQLETHRGLPNIPLFVSRRFIPAIYLRDVIISEALRGWTVRYYLAAIQEEDGRTTLQVAYENILPYFPVLLHVYRDVHAVMFTPMDSPS</sequence>